<dbReference type="InterPro" id="IPR051783">
    <property type="entry name" value="NAD(P)-dependent_oxidoreduct"/>
</dbReference>
<protein>
    <submittedName>
        <fullName evidence="2">NAD-dependent epimerase/dehydratase</fullName>
    </submittedName>
</protein>
<gene>
    <name evidence="2" type="ORF">SVA_2032</name>
</gene>
<reference evidence="2 3" key="1">
    <citation type="submission" date="2015-08" db="EMBL/GenBank/DDBJ databases">
        <title>Complete genome sequence of Sulfurifustis variabilis.</title>
        <authorList>
            <person name="Miura A."/>
            <person name="Kojima H."/>
            <person name="Fukui M."/>
        </authorList>
    </citation>
    <scope>NUCLEOTIDE SEQUENCE [LARGE SCALE GENOMIC DNA]</scope>
    <source>
        <strain evidence="3">skN76</strain>
    </source>
</reference>
<feature type="domain" description="NAD-dependent epimerase/dehydratase" evidence="1">
    <location>
        <begin position="9"/>
        <end position="229"/>
    </location>
</feature>
<dbReference type="GO" id="GO:0004029">
    <property type="term" value="F:aldehyde dehydrogenase (NAD+) activity"/>
    <property type="evidence" value="ECO:0007669"/>
    <property type="project" value="TreeGrafter"/>
</dbReference>
<dbReference type="KEGG" id="sva:SVA_2032"/>
<evidence type="ECO:0000313" key="3">
    <source>
        <dbReference type="Proteomes" id="UP000218899"/>
    </source>
</evidence>
<dbReference type="InterPro" id="IPR001509">
    <property type="entry name" value="Epimerase_deHydtase"/>
</dbReference>
<evidence type="ECO:0000313" key="2">
    <source>
        <dbReference type="EMBL" id="BAU48584.1"/>
    </source>
</evidence>
<dbReference type="PANTHER" id="PTHR48079:SF6">
    <property type="entry name" value="NAD(P)-BINDING DOMAIN-CONTAINING PROTEIN-RELATED"/>
    <property type="match status" value="1"/>
</dbReference>
<proteinExistence type="predicted"/>
<dbReference type="SUPFAM" id="SSF51735">
    <property type="entry name" value="NAD(P)-binding Rossmann-fold domains"/>
    <property type="match status" value="1"/>
</dbReference>
<dbReference type="AlphaFoldDB" id="A0A1B4VAD1"/>
<name>A0A1B4VAD1_9GAMM</name>
<dbReference type="OrthoDB" id="9801056at2"/>
<dbReference type="Pfam" id="PF01370">
    <property type="entry name" value="Epimerase"/>
    <property type="match status" value="1"/>
</dbReference>
<keyword evidence="3" id="KW-1185">Reference proteome</keyword>
<evidence type="ECO:0000259" key="1">
    <source>
        <dbReference type="Pfam" id="PF01370"/>
    </source>
</evidence>
<dbReference type="InterPro" id="IPR036291">
    <property type="entry name" value="NAD(P)-bd_dom_sf"/>
</dbReference>
<dbReference type="Proteomes" id="UP000218899">
    <property type="component" value="Chromosome"/>
</dbReference>
<organism evidence="2 3">
    <name type="scientific">Sulfurifustis variabilis</name>
    <dbReference type="NCBI Taxonomy" id="1675686"/>
    <lineage>
        <taxon>Bacteria</taxon>
        <taxon>Pseudomonadati</taxon>
        <taxon>Pseudomonadota</taxon>
        <taxon>Gammaproteobacteria</taxon>
        <taxon>Acidiferrobacterales</taxon>
        <taxon>Acidiferrobacteraceae</taxon>
        <taxon>Sulfurifustis</taxon>
    </lineage>
</organism>
<dbReference type="Gene3D" id="3.40.50.720">
    <property type="entry name" value="NAD(P)-binding Rossmann-like Domain"/>
    <property type="match status" value="1"/>
</dbReference>
<sequence length="334" mass="35772">MTSSASRRILVTGATGFIGSRLVSSLLGRGDAVIAMVRGTAAEGRLPADVERRRGDLGIPASLRGACEGADAVMHLASRAESEDRRGSDEEEAHRQVTVEGTRRLLAEARAAGVRRFVFMSSVKAMGEGGADCLDEATEPHPVSAYGRAKLAAEALVAQAGREGMETVVLRLPMVYGPNPKGSLVRMIAAVDAGRFPPLPEVGNRRSMVHVEDAVTALLLAAGHERAPGHLYIVTDGLYYSTRQIYLAICRALGRTPPSWTVPKAVLQAGARMGDALERLTGKRLPLNGEALEKLLGSACYRSDRIARDLDFRPAVTLEQALPEMVRMVASRRP</sequence>
<accession>A0A1B4VAD1</accession>
<dbReference type="GO" id="GO:0005737">
    <property type="term" value="C:cytoplasm"/>
    <property type="evidence" value="ECO:0007669"/>
    <property type="project" value="TreeGrafter"/>
</dbReference>
<dbReference type="PANTHER" id="PTHR48079">
    <property type="entry name" value="PROTEIN YEEZ"/>
    <property type="match status" value="1"/>
</dbReference>
<dbReference type="EMBL" id="AP014936">
    <property type="protein sequence ID" value="BAU48584.1"/>
    <property type="molecule type" value="Genomic_DNA"/>
</dbReference>
<dbReference type="RefSeq" id="WP_096461073.1">
    <property type="nucleotide sequence ID" value="NZ_AP014936.1"/>
</dbReference>